<dbReference type="Proteomes" id="UP000032633">
    <property type="component" value="Chromosome"/>
</dbReference>
<evidence type="ECO:0000313" key="1">
    <source>
        <dbReference type="EMBL" id="AJY76496.1"/>
    </source>
</evidence>
<organism evidence="1 2">
    <name type="scientific">Paenibacillus beijingensis</name>
    <dbReference type="NCBI Taxonomy" id="1126833"/>
    <lineage>
        <taxon>Bacteria</taxon>
        <taxon>Bacillati</taxon>
        <taxon>Bacillota</taxon>
        <taxon>Bacilli</taxon>
        <taxon>Bacillales</taxon>
        <taxon>Paenibacillaceae</taxon>
        <taxon>Paenibacillus</taxon>
    </lineage>
</organism>
<dbReference type="STRING" id="1126833.VN24_20390"/>
<protein>
    <submittedName>
        <fullName evidence="1">Uncharacterized protein</fullName>
    </submittedName>
</protein>
<name>A0A0D5NMI8_9BACL</name>
<dbReference type="EMBL" id="CP011058">
    <property type="protein sequence ID" value="AJY76496.1"/>
    <property type="molecule type" value="Genomic_DNA"/>
</dbReference>
<reference evidence="1 2" key="1">
    <citation type="journal article" date="2015" name="J. Biotechnol.">
        <title>Complete genome sequence of Paenibacillus beijingensis 7188(T) (=DSM 24997(T)), a novel rhizobacterium from jujube garden soil.</title>
        <authorList>
            <person name="Kwak Y."/>
            <person name="Shin J.H."/>
        </authorList>
    </citation>
    <scope>NUCLEOTIDE SEQUENCE [LARGE SCALE GENOMIC DNA]</scope>
    <source>
        <strain evidence="1 2">DSM 24997</strain>
    </source>
</reference>
<sequence>MSGSLGNFAERKAIPLSTGDLIWIMPAETIRHVVNDSKMAATQFRGHFSSICLPVSGADAVLRPPLQAF</sequence>
<dbReference type="HOGENOM" id="CLU_2771938_0_0_9"/>
<evidence type="ECO:0000313" key="2">
    <source>
        <dbReference type="Proteomes" id="UP000032633"/>
    </source>
</evidence>
<reference evidence="2" key="2">
    <citation type="submission" date="2015-03" db="EMBL/GenBank/DDBJ databases">
        <title>Genome sequence of Paenibacillus beijingensis strain DSM 24997T.</title>
        <authorList>
            <person name="Kwak Y."/>
            <person name="Shin J.-H."/>
        </authorList>
    </citation>
    <scope>NUCLEOTIDE SEQUENCE [LARGE SCALE GENOMIC DNA]</scope>
    <source>
        <strain evidence="2">DSM 24997</strain>
    </source>
</reference>
<keyword evidence="2" id="KW-1185">Reference proteome</keyword>
<accession>A0A0D5NMI8</accession>
<dbReference type="AlphaFoldDB" id="A0A0D5NMI8"/>
<gene>
    <name evidence="1" type="ORF">VN24_20390</name>
</gene>
<dbReference type="KEGG" id="pbj:VN24_20390"/>
<proteinExistence type="predicted"/>